<sequence length="272" mass="28803">MQTMIPSPQGQTRLYAVIGDPVTQVQAPHLMNALFHEVGVDAVMVPVQASSGQLAMVLHGLMAIGNCDGILVTIPHKFAVAELVERRSGMVELTGATNALRRDADGRWSAENFDGRGFVAGLRKTGQDLSAGPAVLFGAGGAGVSIAAALLEGGVRRLHVVDPAAEKVDALSRRLSGEWPGSILTGEPPLRDATLVVNATPLGLRVEDPLPFDLAHLRPGTRVADIIMKPRETRLLREAARLGLPVQPGLPMLAEQIPFYRDFFGVAAPVPA</sequence>
<dbReference type="InterPro" id="IPR022893">
    <property type="entry name" value="Shikimate_DH_fam"/>
</dbReference>
<dbReference type="PANTHER" id="PTHR21089:SF1">
    <property type="entry name" value="BIFUNCTIONAL 3-DEHYDROQUINATE DEHYDRATASE_SHIKIMATE DEHYDROGENASE, CHLOROPLASTIC"/>
    <property type="match status" value="1"/>
</dbReference>
<dbReference type="PANTHER" id="PTHR21089">
    <property type="entry name" value="SHIKIMATE DEHYDROGENASE"/>
    <property type="match status" value="1"/>
</dbReference>
<keyword evidence="3" id="KW-0028">Amino-acid biosynthesis</keyword>
<dbReference type="InterPro" id="IPR013708">
    <property type="entry name" value="Shikimate_DH-bd_N"/>
</dbReference>
<gene>
    <name evidence="5" type="ORF">IBL25_04495</name>
</gene>
<dbReference type="Proteomes" id="UP000603940">
    <property type="component" value="Unassembled WGS sequence"/>
</dbReference>
<evidence type="ECO:0000313" key="5">
    <source>
        <dbReference type="EMBL" id="MBC9176198.1"/>
    </source>
</evidence>
<dbReference type="CDD" id="cd01065">
    <property type="entry name" value="NAD_bind_Shikimate_DH"/>
    <property type="match status" value="1"/>
</dbReference>
<accession>A0ABR7R3A1</accession>
<evidence type="ECO:0000259" key="4">
    <source>
        <dbReference type="Pfam" id="PF08501"/>
    </source>
</evidence>
<name>A0ABR7R3A1_9PROT</name>
<keyword evidence="6" id="KW-1185">Reference proteome</keyword>
<organism evidence="5 6">
    <name type="scientific">Pseudoroseomonas ludipueritiae</name>
    <dbReference type="NCBI Taxonomy" id="198093"/>
    <lineage>
        <taxon>Bacteria</taxon>
        <taxon>Pseudomonadati</taxon>
        <taxon>Pseudomonadota</taxon>
        <taxon>Alphaproteobacteria</taxon>
        <taxon>Acetobacterales</taxon>
        <taxon>Acetobacteraceae</taxon>
        <taxon>Pseudoroseomonas</taxon>
    </lineage>
</organism>
<proteinExistence type="predicted"/>
<evidence type="ECO:0000256" key="1">
    <source>
        <dbReference type="ARBA" id="ARBA00004871"/>
    </source>
</evidence>
<dbReference type="Gene3D" id="3.40.50.10860">
    <property type="entry name" value="Leucine Dehydrogenase, chain A, domain 1"/>
    <property type="match status" value="1"/>
</dbReference>
<protein>
    <submittedName>
        <fullName evidence="5">Shikimate dehydrogenase</fullName>
    </submittedName>
</protein>
<dbReference type="InterPro" id="IPR036291">
    <property type="entry name" value="NAD(P)-bd_dom_sf"/>
</dbReference>
<keyword evidence="3" id="KW-0057">Aromatic amino acid biosynthesis</keyword>
<dbReference type="Pfam" id="PF08501">
    <property type="entry name" value="Shikimate_dh_N"/>
    <property type="match status" value="1"/>
</dbReference>
<feature type="domain" description="Shikimate dehydrogenase substrate binding N-terminal" evidence="4">
    <location>
        <begin position="17"/>
        <end position="99"/>
    </location>
</feature>
<dbReference type="InterPro" id="IPR046346">
    <property type="entry name" value="Aminoacid_DH-like_N_sf"/>
</dbReference>
<dbReference type="Gene3D" id="3.40.50.720">
    <property type="entry name" value="NAD(P)-binding Rossmann-like Domain"/>
    <property type="match status" value="1"/>
</dbReference>
<evidence type="ECO:0000256" key="3">
    <source>
        <dbReference type="ARBA" id="ARBA00023141"/>
    </source>
</evidence>
<evidence type="ECO:0000313" key="6">
    <source>
        <dbReference type="Proteomes" id="UP000603940"/>
    </source>
</evidence>
<dbReference type="RefSeq" id="WP_187777360.1">
    <property type="nucleotide sequence ID" value="NZ_JACTUZ010000009.1"/>
</dbReference>
<dbReference type="SUPFAM" id="SSF51735">
    <property type="entry name" value="NAD(P)-binding Rossmann-fold domains"/>
    <property type="match status" value="1"/>
</dbReference>
<keyword evidence="2" id="KW-0560">Oxidoreductase</keyword>
<comment type="caution">
    <text evidence="5">The sequence shown here is derived from an EMBL/GenBank/DDBJ whole genome shotgun (WGS) entry which is preliminary data.</text>
</comment>
<dbReference type="EMBL" id="JACTUZ010000009">
    <property type="protein sequence ID" value="MBC9176198.1"/>
    <property type="molecule type" value="Genomic_DNA"/>
</dbReference>
<evidence type="ECO:0000256" key="2">
    <source>
        <dbReference type="ARBA" id="ARBA00023002"/>
    </source>
</evidence>
<reference evidence="5 6" key="1">
    <citation type="journal article" date="2009" name="Int. J. Syst. Evol. Microbiol.">
        <title>Transfer of Teichococcus ludipueritiae and Muricoccus roseus to the genus Roseomonas, as Roseomonas ludipueritiae comb. nov. and Roseomonas rosea comb. nov., respectively, and emended description of the genus Roseomonas.</title>
        <authorList>
            <person name="Sanchez-Porro C."/>
            <person name="Gallego V."/>
            <person name="Busse H.J."/>
            <person name="Kampfer P."/>
            <person name="Ventosa A."/>
        </authorList>
    </citation>
    <scope>NUCLEOTIDE SEQUENCE [LARGE SCALE GENOMIC DNA]</scope>
    <source>
        <strain evidence="5 6">DSM 14915</strain>
    </source>
</reference>
<comment type="pathway">
    <text evidence="1">Metabolic intermediate biosynthesis; chorismate biosynthesis; chorismate from D-erythrose 4-phosphate and phosphoenolpyruvate: step 4/7.</text>
</comment>
<dbReference type="SUPFAM" id="SSF53223">
    <property type="entry name" value="Aminoacid dehydrogenase-like, N-terminal domain"/>
    <property type="match status" value="1"/>
</dbReference>